<dbReference type="Pfam" id="PF24949">
    <property type="entry name" value="DUF7760"/>
    <property type="match status" value="1"/>
</dbReference>
<evidence type="ECO:0000259" key="2">
    <source>
        <dbReference type="Pfam" id="PF24945"/>
    </source>
</evidence>
<proteinExistence type="predicted"/>
<dbReference type="AlphaFoldDB" id="A0A088RZJ1"/>
<feature type="compositionally biased region" description="Basic and acidic residues" evidence="1">
    <location>
        <begin position="14"/>
        <end position="24"/>
    </location>
</feature>
<name>A0A088RZJ1_LEIPA</name>
<feature type="compositionally biased region" description="Basic and acidic residues" evidence="1">
    <location>
        <begin position="987"/>
        <end position="1002"/>
    </location>
</feature>
<dbReference type="VEuPathDB" id="TriTrypDB:LPMP_310920"/>
<feature type="domain" description="DUF7762" evidence="5">
    <location>
        <begin position="446"/>
        <end position="552"/>
    </location>
</feature>
<dbReference type="PANTHER" id="PTHR42262:SF1">
    <property type="match status" value="1"/>
</dbReference>
<dbReference type="KEGG" id="lpan:LPMP_310920"/>
<dbReference type="Pfam" id="PF24952">
    <property type="entry name" value="DUF7761"/>
    <property type="match status" value="1"/>
</dbReference>
<dbReference type="Pfam" id="PF24953">
    <property type="entry name" value="DUF7762"/>
    <property type="match status" value="1"/>
</dbReference>
<evidence type="ECO:0000259" key="3">
    <source>
        <dbReference type="Pfam" id="PF24949"/>
    </source>
</evidence>
<feature type="region of interest" description="Disordered" evidence="1">
    <location>
        <begin position="672"/>
        <end position="700"/>
    </location>
</feature>
<feature type="domain" description="DUF7759" evidence="2">
    <location>
        <begin position="1037"/>
        <end position="1146"/>
    </location>
</feature>
<dbReference type="GeneID" id="22577518"/>
<feature type="region of interest" description="Disordered" evidence="1">
    <location>
        <begin position="728"/>
        <end position="950"/>
    </location>
</feature>
<feature type="domain" description="DUF7761" evidence="4">
    <location>
        <begin position="325"/>
        <end position="435"/>
    </location>
</feature>
<dbReference type="PANTHER" id="PTHR42262">
    <property type="entry name" value="PDZ DOMAIN-CONTAINING PROTEIN-RELATED"/>
    <property type="match status" value="1"/>
</dbReference>
<evidence type="ECO:0000313" key="7">
    <source>
        <dbReference type="Proteomes" id="UP000063063"/>
    </source>
</evidence>
<feature type="region of interest" description="Disordered" evidence="1">
    <location>
        <begin position="1"/>
        <end position="29"/>
    </location>
</feature>
<accession>A0A088RZJ1</accession>
<feature type="domain" description="DUF7760" evidence="3">
    <location>
        <begin position="43"/>
        <end position="294"/>
    </location>
</feature>
<gene>
    <name evidence="6" type="ORF">LPMP_310920</name>
</gene>
<keyword evidence="7" id="KW-1185">Reference proteome</keyword>
<dbReference type="Proteomes" id="UP000063063">
    <property type="component" value="Chromosome 31"/>
</dbReference>
<evidence type="ECO:0000313" key="6">
    <source>
        <dbReference type="EMBL" id="AIO00680.1"/>
    </source>
</evidence>
<dbReference type="OrthoDB" id="273559at2759"/>
<protein>
    <submittedName>
        <fullName evidence="6">Uncharacterized protein</fullName>
    </submittedName>
</protein>
<feature type="region of interest" description="Disordered" evidence="1">
    <location>
        <begin position="967"/>
        <end position="1012"/>
    </location>
</feature>
<feature type="compositionally biased region" description="Basic and acidic residues" evidence="1">
    <location>
        <begin position="735"/>
        <end position="760"/>
    </location>
</feature>
<dbReference type="RefSeq" id="XP_010701480.1">
    <property type="nucleotide sequence ID" value="XM_010703178.1"/>
</dbReference>
<dbReference type="InterPro" id="IPR056661">
    <property type="entry name" value="DUF7759"/>
</dbReference>
<evidence type="ECO:0000259" key="4">
    <source>
        <dbReference type="Pfam" id="PF24952"/>
    </source>
</evidence>
<organism evidence="6 7">
    <name type="scientific">Leishmania panamensis</name>
    <dbReference type="NCBI Taxonomy" id="5679"/>
    <lineage>
        <taxon>Eukaryota</taxon>
        <taxon>Discoba</taxon>
        <taxon>Euglenozoa</taxon>
        <taxon>Kinetoplastea</taxon>
        <taxon>Metakinetoplastina</taxon>
        <taxon>Trypanosomatida</taxon>
        <taxon>Trypanosomatidae</taxon>
        <taxon>Leishmaniinae</taxon>
        <taxon>Leishmania</taxon>
        <taxon>Leishmania guyanensis species complex</taxon>
    </lineage>
</organism>
<dbReference type="VEuPathDB" id="TriTrypDB:LPAL13_310015800"/>
<reference evidence="6 7" key="1">
    <citation type="journal article" date="2015" name="Sci. Rep.">
        <title>The genome of Leishmania panamensis: insights into genomics of the L. (Viannia) subgenus.</title>
        <authorList>
            <person name="Llanes A."/>
            <person name="Restrepo C.M."/>
            <person name="Vecchio G.D."/>
            <person name="Anguizola F.J."/>
            <person name="Lleonart R."/>
        </authorList>
    </citation>
    <scope>NUCLEOTIDE SEQUENCE [LARGE SCALE GENOMIC DNA]</scope>
    <source>
        <strain evidence="6 7">MHOM/PA/94/PSC-1</strain>
    </source>
</reference>
<dbReference type="Pfam" id="PF24945">
    <property type="entry name" value="DUF7759"/>
    <property type="match status" value="1"/>
</dbReference>
<dbReference type="EMBL" id="CP009400">
    <property type="protein sequence ID" value="AIO00680.1"/>
    <property type="molecule type" value="Genomic_DNA"/>
</dbReference>
<dbReference type="InterPro" id="IPR056663">
    <property type="entry name" value="DUF7761"/>
</dbReference>
<dbReference type="eggNOG" id="ENOG502RRIA">
    <property type="taxonomic scope" value="Eukaryota"/>
</dbReference>
<evidence type="ECO:0000256" key="1">
    <source>
        <dbReference type="SAM" id="MobiDB-lite"/>
    </source>
</evidence>
<sequence>MHCSSRLSRMPQKRVSEAAERVPEPDPSECVNTVPATLRLNTHAATVRMKEKFTAPFMVYDAQARRIVANPQYDCTLTTELHRVQSIMLTKLRTPIQAHLSYTPKELLYELETALFHVCASLAVQDDASSLRYVLGDSEADLLMPQLESFLAHHNAPAKAVVALAKCLSEGTSNDVLTSFLQVLKQRVQQELDPAVDRKRSVHEHSALLATKNNLQDIVQLMRDMQTAYHSIDTASQIQRRQPQSDPTTVDLAQSPAANAVSARIVEDSFYKVLRWVVAVDADRRALHAATTGAAATAVEESHLATTPVPAAVATPSRSSAKAFARVVEYDPFTGRVTLERADAAQRWGLLLNSRGLLVGVENELRNSSEAGERLYDAIQQQSGEAGGLAIFEVNRHRIRAVHLSDEELASSGDDIMQKLRATLTHATKTLSLTIERRKQADLTVPREVLFEVSDQGGEGGVGQRCLLMMERASTSISWGLKLKYFKDSVAVLSDFAPRARLSSAAKNLLFDMRGRLRVLKVNNQDMAKLSAAEMKSLVSGSLLLSLHLQVTDSKGDVPPSVEAPPPPQGVLLPSAEEVGDAQEMPGVGAAPSEAQREAATLAEVEAAADMQAGPKDTGDSVQAELNDMAASIADEFLKQHSGEEELEAKAADKSEVPAVEEVDMVAADPFEELDWAKPTTTIGAPGDANDDEDNRDAEKDALFEESFRQQHYEEEDGVEDAIMEGFKGANDDEVLPKVEEADELIRGGEESAVTRKTAEDAGTAEEAARDVIETGRDDAEAEPSTKTREHEWATAKKAKESAKKGKKSAQVGGRQKKVGKSAEAGAQDADDNEDEPAQKAAEVDEKQLDEMEDNEAAEVSLGNATLTEETGTLPPQADPDDTAVGDAEAEVKAVSETKGRSRAKAKEVEANRSGVRSKSSAPAAAADEETCSTEPEGSGKGSTSAPVDVRLIDLPPTVAEVAIEHGRERITKRERHSAKATATETEVGKEERGGGKGRGDDATGGPGNTAKDSEAVLAAEDGVGDVPRVSLSQLLKAKPLTFENDVRLEKFDGSRLELERSSTKHPWNIKVAFAGEDIIMTKLPPFAPKQLTHPFLRSLHAGPQGEVKWVVDGLNGQDLSVMSRSNKTKALDAIKGSTKLSLVLRALRK</sequence>
<dbReference type="InterPro" id="IPR056664">
    <property type="entry name" value="DUF7762"/>
</dbReference>
<dbReference type="InterPro" id="IPR056662">
    <property type="entry name" value="DUF7760"/>
</dbReference>
<feature type="compositionally biased region" description="Basic and acidic residues" evidence="1">
    <location>
        <begin position="890"/>
        <end position="911"/>
    </location>
</feature>
<feature type="compositionally biased region" description="Basic and acidic residues" evidence="1">
    <location>
        <begin position="767"/>
        <end position="804"/>
    </location>
</feature>
<evidence type="ECO:0000259" key="5">
    <source>
        <dbReference type="Pfam" id="PF24953"/>
    </source>
</evidence>